<evidence type="ECO:0000256" key="8">
    <source>
        <dbReference type="ARBA" id="ARBA00048741"/>
    </source>
</evidence>
<dbReference type="Pfam" id="PF00733">
    <property type="entry name" value="Asn_synthase"/>
    <property type="match status" value="1"/>
</dbReference>
<dbReference type="InterPro" id="IPR051786">
    <property type="entry name" value="ASN_synthetase/amidase"/>
</dbReference>
<dbReference type="InterPro" id="IPR017932">
    <property type="entry name" value="GATase_2_dom"/>
</dbReference>
<name>A0A1T4YUS0_9ACTN</name>
<dbReference type="CDD" id="cd01991">
    <property type="entry name" value="Asn_synthase_B_C"/>
    <property type="match status" value="1"/>
</dbReference>
<evidence type="ECO:0000256" key="2">
    <source>
        <dbReference type="ARBA" id="ARBA00005752"/>
    </source>
</evidence>
<dbReference type="Gene3D" id="3.60.20.10">
    <property type="entry name" value="Glutamine Phosphoribosylpyrophosphate, subunit 1, domain 1"/>
    <property type="match status" value="1"/>
</dbReference>
<organism evidence="13 14">
    <name type="scientific">Aeromicrobium choanae</name>
    <dbReference type="NCBI Taxonomy" id="1736691"/>
    <lineage>
        <taxon>Bacteria</taxon>
        <taxon>Bacillati</taxon>
        <taxon>Actinomycetota</taxon>
        <taxon>Actinomycetes</taxon>
        <taxon>Propionibacteriales</taxon>
        <taxon>Nocardioidaceae</taxon>
        <taxon>Aeromicrobium</taxon>
    </lineage>
</organism>
<sequence length="646" mass="71050">MCGIAGIVAAASHDDAHRLRSVERMLASIAHRGPDESLSTSSGAAHFGTVRLALVDKPTSRQPMADDAGRYLLSFNGEVYNFAELRSALEGAGHTFRTAGDTEVVLHALMEWGSDAFARFRGQFAIAFWDADRRRLLLARDRLGIVPLFWTRTPADELVFASEVKAFADAGLRTPMSLHDIVDAGVLWGLHPGRTAFHGVSSVPAGGFVESHDGRESTSRYWRFEFAEQRDDRSVDDQAKELLGLLTAAVERRVPQYGDPAVLLSGGLDSSAVLAALRSIRPDQTIDSFSIQFAQEGLNEAPFQALVSDHFGTHHDAIVCDDESVASALELITRHAELPLMRTAPGSSIALAERIKHSGSRAVLSGEGADELFCGYDVFKVASIRDAWAADPDSPAFARLLEKALAHQAQLGRGASAAFYERGLEQHDDPVFSHLHRWSAAFRITQYLAEPLREQTSLEGTLGRVRDRLPDAFHGWSTVERAQYLEATYFLGTSLLATQCDRPFMAQSVECRYPFLDEDVIDFALTLPEASKLHDLNEKLVLKEAVRAHLPPAVTERVKQPYTAPEGGVFRSPTGRALLDRYLSPDAVADTGVFDPRRVAWLIDKTHRSRTSFHDDLALVWILSTTMLVQTYGFADADADLRRGTA</sequence>
<keyword evidence="9" id="KW-0028">Amino-acid biosynthesis</keyword>
<dbReference type="OrthoDB" id="9763290at2"/>
<keyword evidence="4 10" id="KW-0547">Nucleotide-binding</keyword>
<evidence type="ECO:0000256" key="5">
    <source>
        <dbReference type="ARBA" id="ARBA00022840"/>
    </source>
</evidence>
<keyword evidence="5 10" id="KW-0067">ATP-binding</keyword>
<dbReference type="GO" id="GO:0006529">
    <property type="term" value="P:asparagine biosynthetic process"/>
    <property type="evidence" value="ECO:0007669"/>
    <property type="project" value="UniProtKB-KW"/>
</dbReference>
<evidence type="ECO:0000256" key="9">
    <source>
        <dbReference type="PIRSR" id="PIRSR001589-1"/>
    </source>
</evidence>
<evidence type="ECO:0000256" key="11">
    <source>
        <dbReference type="PIRSR" id="PIRSR001589-3"/>
    </source>
</evidence>
<dbReference type="NCBIfam" id="TIGR01536">
    <property type="entry name" value="asn_synth_AEB"/>
    <property type="match status" value="1"/>
</dbReference>
<evidence type="ECO:0000256" key="4">
    <source>
        <dbReference type="ARBA" id="ARBA00022741"/>
    </source>
</evidence>
<feature type="binding site" evidence="10">
    <location>
        <position position="263"/>
    </location>
    <ligand>
        <name>ATP</name>
        <dbReference type="ChEBI" id="CHEBI:30616"/>
    </ligand>
</feature>
<evidence type="ECO:0000256" key="10">
    <source>
        <dbReference type="PIRSR" id="PIRSR001589-2"/>
    </source>
</evidence>
<comment type="pathway">
    <text evidence="1">Amino-acid biosynthesis; L-asparagine biosynthesis; L-asparagine from L-aspartate (L-Gln route): step 1/1.</text>
</comment>
<dbReference type="InterPro" id="IPR014729">
    <property type="entry name" value="Rossmann-like_a/b/a_fold"/>
</dbReference>
<evidence type="ECO:0000256" key="3">
    <source>
        <dbReference type="ARBA" id="ARBA00012737"/>
    </source>
</evidence>
<feature type="binding site" evidence="10">
    <location>
        <position position="101"/>
    </location>
    <ligand>
        <name>L-glutamine</name>
        <dbReference type="ChEBI" id="CHEBI:58359"/>
    </ligand>
</feature>
<dbReference type="RefSeq" id="WP_078698934.1">
    <property type="nucleotide sequence ID" value="NZ_LT796768.1"/>
</dbReference>
<dbReference type="PROSITE" id="PS51278">
    <property type="entry name" value="GATASE_TYPE_2"/>
    <property type="match status" value="1"/>
</dbReference>
<feature type="binding site" evidence="10">
    <location>
        <position position="291"/>
    </location>
    <ligand>
        <name>ATP</name>
        <dbReference type="ChEBI" id="CHEBI:30616"/>
    </ligand>
</feature>
<dbReference type="GO" id="GO:0005524">
    <property type="term" value="F:ATP binding"/>
    <property type="evidence" value="ECO:0007669"/>
    <property type="project" value="UniProtKB-KW"/>
</dbReference>
<gene>
    <name evidence="13" type="ORF">SAMN06295964_0782</name>
</gene>
<dbReference type="SUPFAM" id="SSF52402">
    <property type="entry name" value="Adenine nucleotide alpha hydrolases-like"/>
    <property type="match status" value="1"/>
</dbReference>
<dbReference type="GO" id="GO:0004066">
    <property type="term" value="F:asparagine synthase (glutamine-hydrolyzing) activity"/>
    <property type="evidence" value="ECO:0007669"/>
    <property type="project" value="UniProtKB-EC"/>
</dbReference>
<evidence type="ECO:0000256" key="6">
    <source>
        <dbReference type="ARBA" id="ARBA00022888"/>
    </source>
</evidence>
<keyword evidence="6 9" id="KW-0061">Asparagine biosynthesis</keyword>
<comment type="catalytic activity">
    <reaction evidence="8">
        <text>L-aspartate + L-glutamine + ATP + H2O = L-asparagine + L-glutamate + AMP + diphosphate + H(+)</text>
        <dbReference type="Rhea" id="RHEA:12228"/>
        <dbReference type="ChEBI" id="CHEBI:15377"/>
        <dbReference type="ChEBI" id="CHEBI:15378"/>
        <dbReference type="ChEBI" id="CHEBI:29985"/>
        <dbReference type="ChEBI" id="CHEBI:29991"/>
        <dbReference type="ChEBI" id="CHEBI:30616"/>
        <dbReference type="ChEBI" id="CHEBI:33019"/>
        <dbReference type="ChEBI" id="CHEBI:58048"/>
        <dbReference type="ChEBI" id="CHEBI:58359"/>
        <dbReference type="ChEBI" id="CHEBI:456215"/>
        <dbReference type="EC" id="6.3.5.4"/>
    </reaction>
</comment>
<feature type="domain" description="Glutamine amidotransferase type-2" evidence="12">
    <location>
        <begin position="2"/>
        <end position="214"/>
    </location>
</feature>
<dbReference type="InterPro" id="IPR029055">
    <property type="entry name" value="Ntn_hydrolases_N"/>
</dbReference>
<evidence type="ECO:0000313" key="14">
    <source>
        <dbReference type="Proteomes" id="UP000191040"/>
    </source>
</evidence>
<keyword evidence="7 9" id="KW-0315">Glutamine amidotransferase</keyword>
<feature type="active site" description="For GATase activity" evidence="9">
    <location>
        <position position="2"/>
    </location>
</feature>
<dbReference type="InterPro" id="IPR033738">
    <property type="entry name" value="AsnB_N"/>
</dbReference>
<dbReference type="SUPFAM" id="SSF56235">
    <property type="entry name" value="N-terminal nucleophile aminohydrolases (Ntn hydrolases)"/>
    <property type="match status" value="1"/>
</dbReference>
<dbReference type="PANTHER" id="PTHR43284:SF1">
    <property type="entry name" value="ASPARAGINE SYNTHETASE"/>
    <property type="match status" value="1"/>
</dbReference>
<dbReference type="AlphaFoldDB" id="A0A1T4YUS0"/>
<dbReference type="InterPro" id="IPR001962">
    <property type="entry name" value="Asn_synthase"/>
</dbReference>
<keyword evidence="14" id="KW-1185">Reference proteome</keyword>
<comment type="similarity">
    <text evidence="2">Belongs to the asparagine synthetase family.</text>
</comment>
<dbReference type="CDD" id="cd00712">
    <property type="entry name" value="AsnB"/>
    <property type="match status" value="1"/>
</dbReference>
<dbReference type="STRING" id="1736691.SAMN06295964_0782"/>
<evidence type="ECO:0000256" key="1">
    <source>
        <dbReference type="ARBA" id="ARBA00005187"/>
    </source>
</evidence>
<evidence type="ECO:0000313" key="13">
    <source>
        <dbReference type="EMBL" id="SKB04975.1"/>
    </source>
</evidence>
<feature type="binding site" evidence="10">
    <location>
        <begin position="365"/>
        <end position="366"/>
    </location>
    <ligand>
        <name>ATP</name>
        <dbReference type="ChEBI" id="CHEBI:30616"/>
    </ligand>
</feature>
<dbReference type="PIRSF" id="PIRSF001589">
    <property type="entry name" value="Asn_synthetase_glu-h"/>
    <property type="match status" value="1"/>
</dbReference>
<dbReference type="EMBL" id="LT796768">
    <property type="protein sequence ID" value="SKB04975.1"/>
    <property type="molecule type" value="Genomic_DNA"/>
</dbReference>
<evidence type="ECO:0000256" key="7">
    <source>
        <dbReference type="ARBA" id="ARBA00022962"/>
    </source>
</evidence>
<dbReference type="Gene3D" id="3.40.50.620">
    <property type="entry name" value="HUPs"/>
    <property type="match status" value="2"/>
</dbReference>
<dbReference type="EC" id="6.3.5.4" evidence="3"/>
<proteinExistence type="inferred from homology"/>
<accession>A0A1T4YUS0</accession>
<dbReference type="Proteomes" id="UP000191040">
    <property type="component" value="Chromosome I"/>
</dbReference>
<protein>
    <recommendedName>
        <fullName evidence="3">asparagine synthase (glutamine-hydrolyzing)</fullName>
        <ecNumber evidence="3">6.3.5.4</ecNumber>
    </recommendedName>
</protein>
<evidence type="ECO:0000259" key="12">
    <source>
        <dbReference type="PROSITE" id="PS51278"/>
    </source>
</evidence>
<dbReference type="Pfam" id="PF13537">
    <property type="entry name" value="GATase_7"/>
    <property type="match status" value="1"/>
</dbReference>
<dbReference type="InterPro" id="IPR006426">
    <property type="entry name" value="Asn_synth_AEB"/>
</dbReference>
<feature type="site" description="Important for beta-aspartyl-AMP intermediate formation" evidence="11">
    <location>
        <position position="367"/>
    </location>
</feature>
<dbReference type="PANTHER" id="PTHR43284">
    <property type="entry name" value="ASPARAGINE SYNTHETASE (GLUTAMINE-HYDROLYZING)"/>
    <property type="match status" value="1"/>
</dbReference>
<reference evidence="14" key="1">
    <citation type="submission" date="2017-02" db="EMBL/GenBank/DDBJ databases">
        <authorList>
            <person name="Varghese N."/>
            <person name="Submissions S."/>
        </authorList>
    </citation>
    <scope>NUCLEOTIDE SEQUENCE [LARGE SCALE GENOMIC DNA]</scope>
    <source>
        <strain evidence="14">9H-4</strain>
    </source>
</reference>